<dbReference type="GO" id="GO:0004523">
    <property type="term" value="F:RNA-DNA hybrid ribonuclease activity"/>
    <property type="evidence" value="ECO:0007669"/>
    <property type="project" value="InterPro"/>
</dbReference>
<evidence type="ECO:0000259" key="1">
    <source>
        <dbReference type="Pfam" id="PF13456"/>
    </source>
</evidence>
<dbReference type="Gene3D" id="3.30.420.10">
    <property type="entry name" value="Ribonuclease H-like superfamily/Ribonuclease H"/>
    <property type="match status" value="1"/>
</dbReference>
<gene>
    <name evidence="3" type="ORF">RCOM_1043550</name>
</gene>
<feature type="domain" description="Reverse transcriptase zinc-binding" evidence="2">
    <location>
        <begin position="124"/>
        <end position="192"/>
    </location>
</feature>
<dbReference type="Pfam" id="PF13456">
    <property type="entry name" value="RVT_3"/>
    <property type="match status" value="1"/>
</dbReference>
<dbReference type="InterPro" id="IPR036397">
    <property type="entry name" value="RNaseH_sf"/>
</dbReference>
<dbReference type="GO" id="GO:0003676">
    <property type="term" value="F:nucleic acid binding"/>
    <property type="evidence" value="ECO:0007669"/>
    <property type="project" value="InterPro"/>
</dbReference>
<feature type="domain" description="RNase H type-1" evidence="1">
    <location>
        <begin position="293"/>
        <end position="412"/>
    </location>
</feature>
<dbReference type="InterPro" id="IPR012337">
    <property type="entry name" value="RNaseH-like_sf"/>
</dbReference>
<protein>
    <submittedName>
        <fullName evidence="3">RNA binding protein, putative</fullName>
    </submittedName>
</protein>
<reference evidence="4" key="1">
    <citation type="journal article" date="2010" name="Nat. Biotechnol.">
        <title>Draft genome sequence of the oilseed species Ricinus communis.</title>
        <authorList>
            <person name="Chan A.P."/>
            <person name="Crabtree J."/>
            <person name="Zhao Q."/>
            <person name="Lorenzi H."/>
            <person name="Orvis J."/>
            <person name="Puiu D."/>
            <person name="Melake-Berhan A."/>
            <person name="Jones K.M."/>
            <person name="Redman J."/>
            <person name="Chen G."/>
            <person name="Cahoon E.B."/>
            <person name="Gedil M."/>
            <person name="Stanke M."/>
            <person name="Haas B.J."/>
            <person name="Wortman J.R."/>
            <person name="Fraser-Liggett C.M."/>
            <person name="Ravel J."/>
            <person name="Rabinowicz P.D."/>
        </authorList>
    </citation>
    <scope>NUCLEOTIDE SEQUENCE [LARGE SCALE GENOMIC DNA]</scope>
    <source>
        <strain evidence="4">cv. Hale</strain>
    </source>
</reference>
<accession>B9SBT5</accession>
<dbReference type="InterPro" id="IPR026960">
    <property type="entry name" value="RVT-Znf"/>
</dbReference>
<evidence type="ECO:0000259" key="2">
    <source>
        <dbReference type="Pfam" id="PF13966"/>
    </source>
</evidence>
<evidence type="ECO:0000313" key="3">
    <source>
        <dbReference type="EMBL" id="EEF38913.1"/>
    </source>
</evidence>
<dbReference type="InterPro" id="IPR052929">
    <property type="entry name" value="RNase_H-like_EbsB-rel"/>
</dbReference>
<name>B9SBT5_RICCO</name>
<evidence type="ECO:0000313" key="4">
    <source>
        <dbReference type="Proteomes" id="UP000008311"/>
    </source>
</evidence>
<dbReference type="CDD" id="cd06222">
    <property type="entry name" value="RNase_H_like"/>
    <property type="match status" value="1"/>
</dbReference>
<dbReference type="InterPro" id="IPR044730">
    <property type="entry name" value="RNase_H-like_dom_plant"/>
</dbReference>
<sequence length="446" mass="50202">MLEKGVHWRVGSGYRINLLDVSWVPSFHTGKPCLLQNAPVLANNSASSLINQEDCEWNCNLVRACFSQQDAEAILQIKPSHRKSPDVRYWVHSNSGIFSSRSTYYIAWNSLLNFTPPSTSHGTAPVVNKCWRLNILHGVKHFMWRLNHNLLPCIENLKNRKIDMGEICSRCGGCVETQTYVFKKCQFVRSFWLTYPLGLRVDTIVVEDLKNWVNQIHSVGDDDFIEKFAMLLWCYWNLRNKFIFERKEEDVVTTVQRALVFLHGFQTSNVACSAPTVLTSKGSCPSSDFIKTNIDAAVDENRSLSDVGAVVRDQAGSVLFSLQKRVSLKCQSDVAEAVAILEALITVQDSNFQQVIIESDSLTAINGLQSKVFGLLSFHQLLEDILSRCCSFVHVLLVLLTGNVVAHWLAENALTIDSAHLSINRAPSAIPFIDKATLFLKKKNYC</sequence>
<dbReference type="PANTHER" id="PTHR47074:SF48">
    <property type="entry name" value="POLYNUCLEOTIDYL TRANSFERASE, RIBONUCLEASE H-LIKE SUPERFAMILY PROTEIN"/>
    <property type="match status" value="1"/>
</dbReference>
<dbReference type="EMBL" id="EQ973917">
    <property type="protein sequence ID" value="EEF38913.1"/>
    <property type="molecule type" value="Genomic_DNA"/>
</dbReference>
<dbReference type="PANTHER" id="PTHR47074">
    <property type="entry name" value="BNAC02G40300D PROTEIN"/>
    <property type="match status" value="1"/>
</dbReference>
<organism evidence="3 4">
    <name type="scientific">Ricinus communis</name>
    <name type="common">Castor bean</name>
    <dbReference type="NCBI Taxonomy" id="3988"/>
    <lineage>
        <taxon>Eukaryota</taxon>
        <taxon>Viridiplantae</taxon>
        <taxon>Streptophyta</taxon>
        <taxon>Embryophyta</taxon>
        <taxon>Tracheophyta</taxon>
        <taxon>Spermatophyta</taxon>
        <taxon>Magnoliopsida</taxon>
        <taxon>eudicotyledons</taxon>
        <taxon>Gunneridae</taxon>
        <taxon>Pentapetalae</taxon>
        <taxon>rosids</taxon>
        <taxon>fabids</taxon>
        <taxon>Malpighiales</taxon>
        <taxon>Euphorbiaceae</taxon>
        <taxon>Acalyphoideae</taxon>
        <taxon>Acalypheae</taxon>
        <taxon>Ricinus</taxon>
    </lineage>
</organism>
<dbReference type="Proteomes" id="UP000008311">
    <property type="component" value="Unassembled WGS sequence"/>
</dbReference>
<dbReference type="InParanoid" id="B9SBT5"/>
<keyword evidence="4" id="KW-1185">Reference proteome</keyword>
<proteinExistence type="predicted"/>
<dbReference type="eggNOG" id="KOG1075">
    <property type="taxonomic scope" value="Eukaryota"/>
</dbReference>
<dbReference type="Pfam" id="PF13966">
    <property type="entry name" value="zf-RVT"/>
    <property type="match status" value="1"/>
</dbReference>
<dbReference type="InterPro" id="IPR002156">
    <property type="entry name" value="RNaseH_domain"/>
</dbReference>
<dbReference type="AlphaFoldDB" id="B9SBT5"/>
<dbReference type="SUPFAM" id="SSF53098">
    <property type="entry name" value="Ribonuclease H-like"/>
    <property type="match status" value="1"/>
</dbReference>